<dbReference type="EMBL" id="GBRH01205806">
    <property type="protein sequence ID" value="JAD92089.1"/>
    <property type="molecule type" value="Transcribed_RNA"/>
</dbReference>
<evidence type="ECO:0000313" key="1">
    <source>
        <dbReference type="EMBL" id="JAD92089.1"/>
    </source>
</evidence>
<name>A0A0A9DU83_ARUDO</name>
<sequence>MVPSDFVVLPDKPKCDCEESLLLLAGGDGGPSAKVLTAATGGTKKMGWALACCNRARKYVGLQKGCAH</sequence>
<dbReference type="AlphaFoldDB" id="A0A0A9DU83"/>
<reference evidence="1" key="1">
    <citation type="submission" date="2014-09" db="EMBL/GenBank/DDBJ databases">
        <authorList>
            <person name="Magalhaes I.L.F."/>
            <person name="Oliveira U."/>
            <person name="Santos F.R."/>
            <person name="Vidigal T.H.D.A."/>
            <person name="Brescovit A.D."/>
            <person name="Santos A.J."/>
        </authorList>
    </citation>
    <scope>NUCLEOTIDE SEQUENCE</scope>
    <source>
        <tissue evidence="1">Shoot tissue taken approximately 20 cm above the soil surface</tissue>
    </source>
</reference>
<proteinExistence type="predicted"/>
<protein>
    <submittedName>
        <fullName evidence="1">Uncharacterized protein</fullName>
    </submittedName>
</protein>
<organism evidence="1">
    <name type="scientific">Arundo donax</name>
    <name type="common">Giant reed</name>
    <name type="synonym">Donax arundinaceus</name>
    <dbReference type="NCBI Taxonomy" id="35708"/>
    <lineage>
        <taxon>Eukaryota</taxon>
        <taxon>Viridiplantae</taxon>
        <taxon>Streptophyta</taxon>
        <taxon>Embryophyta</taxon>
        <taxon>Tracheophyta</taxon>
        <taxon>Spermatophyta</taxon>
        <taxon>Magnoliopsida</taxon>
        <taxon>Liliopsida</taxon>
        <taxon>Poales</taxon>
        <taxon>Poaceae</taxon>
        <taxon>PACMAD clade</taxon>
        <taxon>Arundinoideae</taxon>
        <taxon>Arundineae</taxon>
        <taxon>Arundo</taxon>
    </lineage>
</organism>
<reference evidence="1" key="2">
    <citation type="journal article" date="2015" name="Data Brief">
        <title>Shoot transcriptome of the giant reed, Arundo donax.</title>
        <authorList>
            <person name="Barrero R.A."/>
            <person name="Guerrero F.D."/>
            <person name="Moolhuijzen P."/>
            <person name="Goolsby J.A."/>
            <person name="Tidwell J."/>
            <person name="Bellgard S.E."/>
            <person name="Bellgard M.I."/>
        </authorList>
    </citation>
    <scope>NUCLEOTIDE SEQUENCE</scope>
    <source>
        <tissue evidence="1">Shoot tissue taken approximately 20 cm above the soil surface</tissue>
    </source>
</reference>
<accession>A0A0A9DU83</accession>